<reference evidence="5 6" key="1">
    <citation type="submission" date="2023-10" db="EMBL/GenBank/DDBJ databases">
        <authorList>
            <person name="Maclean D."/>
            <person name="Macfadyen A."/>
        </authorList>
    </citation>
    <scope>NUCLEOTIDE SEQUENCE [LARGE SCALE GENOMIC DNA]</scope>
</reference>
<name>A0AAV1IM54_9CHLO</name>
<dbReference type="Pfam" id="PF12701">
    <property type="entry name" value="LSM14"/>
    <property type="match status" value="1"/>
</dbReference>
<dbReference type="PANTHER" id="PTHR13586:SF0">
    <property type="entry name" value="TRAILER HITCH, ISOFORM H"/>
    <property type="match status" value="1"/>
</dbReference>
<evidence type="ECO:0000256" key="1">
    <source>
        <dbReference type="PROSITE-ProRule" id="PRU00869"/>
    </source>
</evidence>
<dbReference type="PROSITE" id="PS51536">
    <property type="entry name" value="TFG"/>
    <property type="match status" value="1"/>
</dbReference>
<feature type="region of interest" description="Disordered" evidence="2">
    <location>
        <begin position="372"/>
        <end position="413"/>
    </location>
</feature>
<feature type="region of interest" description="Disordered" evidence="2">
    <location>
        <begin position="70"/>
        <end position="294"/>
    </location>
</feature>
<feature type="compositionally biased region" description="Pro residues" evidence="2">
    <location>
        <begin position="84"/>
        <end position="101"/>
    </location>
</feature>
<evidence type="ECO:0000313" key="6">
    <source>
        <dbReference type="Proteomes" id="UP001314263"/>
    </source>
</evidence>
<proteinExistence type="predicted"/>
<evidence type="ECO:0000313" key="5">
    <source>
        <dbReference type="EMBL" id="CAK0787701.1"/>
    </source>
</evidence>
<feature type="short sequence motif" description="TFG box" evidence="1">
    <location>
        <begin position="356"/>
        <end position="376"/>
    </location>
</feature>
<comment type="caution">
    <text evidence="5">The sequence shown here is derived from an EMBL/GenBank/DDBJ whole genome shotgun (WGS) entry which is preliminary data.</text>
</comment>
<evidence type="ECO:0000259" key="3">
    <source>
        <dbReference type="PROSITE" id="PS51512"/>
    </source>
</evidence>
<dbReference type="GO" id="GO:0003729">
    <property type="term" value="F:mRNA binding"/>
    <property type="evidence" value="ECO:0007669"/>
    <property type="project" value="TreeGrafter"/>
</dbReference>
<evidence type="ECO:0000259" key="4">
    <source>
        <dbReference type="PROSITE" id="PS51536"/>
    </source>
</evidence>
<keyword evidence="6" id="KW-1185">Reference proteome</keyword>
<dbReference type="Proteomes" id="UP001314263">
    <property type="component" value="Unassembled WGS sequence"/>
</dbReference>
<feature type="compositionally biased region" description="Pro residues" evidence="2">
    <location>
        <begin position="279"/>
        <end position="290"/>
    </location>
</feature>
<feature type="compositionally biased region" description="Gly residues" evidence="2">
    <location>
        <begin position="258"/>
        <end position="276"/>
    </location>
</feature>
<feature type="compositionally biased region" description="Polar residues" evidence="2">
    <location>
        <begin position="197"/>
        <end position="213"/>
    </location>
</feature>
<dbReference type="CDD" id="cd01736">
    <property type="entry name" value="LSm14_N"/>
    <property type="match status" value="1"/>
</dbReference>
<dbReference type="AlphaFoldDB" id="A0AAV1IM54"/>
<dbReference type="GO" id="GO:0033962">
    <property type="term" value="P:P-body assembly"/>
    <property type="evidence" value="ECO:0007669"/>
    <property type="project" value="TreeGrafter"/>
</dbReference>
<dbReference type="SMART" id="SM01271">
    <property type="entry name" value="LSM14"/>
    <property type="match status" value="1"/>
</dbReference>
<sequence length="413" mass="42503">MSLISQGDIKYEGILSHIDMAKSEICLTQVQSFGTEGRPAAEYVAPSSEKYECIIFKGADIKDLTVLDQQPPEGYISTPAQGGGPPPPAASQQPGAPPAPSPWGTHQQHHSGEPQWGPPQPTSGPSGAAPPPYHAQTGGGAPQSAPMQPAQAPPPAGTARPQPAPAPTVVITPARAPRMPPPPQQPAPSVPSGPPGLTQQPQTNGPQSAQLPNGGSAARPAPQEVSSQAPPRRAPSSYANAAGGGRRGGRGRTSLPPGGRGPVGRGPPGRGPGRGHGQAPPPPRAPPVPVPTEDFNFEEGIQKFNKEDIKPEVEKESMPTDKVYEKDDFFDQLSCEALERLTIGSNSAAPGGGKPPPRARFAEQRKLDIETFGGTGIARRSSFGRGRGRRGGPGGRGRGRGPPTAQAPPVAAS</sequence>
<dbReference type="PANTHER" id="PTHR13586">
    <property type="entry name" value="SCD6 PROTEIN-RELATED"/>
    <property type="match status" value="1"/>
</dbReference>
<dbReference type="InterPro" id="IPR025609">
    <property type="entry name" value="Lsm14-like_N"/>
</dbReference>
<dbReference type="PROSITE" id="PS51512">
    <property type="entry name" value="DFDF"/>
    <property type="match status" value="1"/>
</dbReference>
<protein>
    <submittedName>
        <fullName evidence="5">Uncharacterized protein</fullName>
    </submittedName>
</protein>
<accession>A0AAV1IM54</accession>
<dbReference type="GO" id="GO:0000932">
    <property type="term" value="C:P-body"/>
    <property type="evidence" value="ECO:0007669"/>
    <property type="project" value="TreeGrafter"/>
</dbReference>
<dbReference type="InterPro" id="IPR010920">
    <property type="entry name" value="LSM_dom_sf"/>
</dbReference>
<feature type="compositionally biased region" description="Pro residues" evidence="2">
    <location>
        <begin position="178"/>
        <end position="194"/>
    </location>
</feature>
<feature type="compositionally biased region" description="Low complexity" evidence="2">
    <location>
        <begin position="226"/>
        <end position="241"/>
    </location>
</feature>
<dbReference type="InterPro" id="IPR025768">
    <property type="entry name" value="TFG_box"/>
</dbReference>
<feature type="domain" description="DFDF" evidence="3">
    <location>
        <begin position="283"/>
        <end position="319"/>
    </location>
</feature>
<dbReference type="SUPFAM" id="SSF50182">
    <property type="entry name" value="Sm-like ribonucleoproteins"/>
    <property type="match status" value="1"/>
</dbReference>
<feature type="compositionally biased region" description="Pro residues" evidence="2">
    <location>
        <begin position="116"/>
        <end position="133"/>
    </location>
</feature>
<dbReference type="GO" id="GO:0034063">
    <property type="term" value="P:stress granule assembly"/>
    <property type="evidence" value="ECO:0007669"/>
    <property type="project" value="TreeGrafter"/>
</dbReference>
<dbReference type="EMBL" id="CAUYUE010000017">
    <property type="protein sequence ID" value="CAK0787701.1"/>
    <property type="molecule type" value="Genomic_DNA"/>
</dbReference>
<gene>
    <name evidence="5" type="ORF">CVIRNUC_010923</name>
</gene>
<feature type="compositionally biased region" description="Pro residues" evidence="2">
    <location>
        <begin position="151"/>
        <end position="166"/>
    </location>
</feature>
<evidence type="ECO:0000256" key="2">
    <source>
        <dbReference type="SAM" id="MobiDB-lite"/>
    </source>
</evidence>
<feature type="domain" description="TFG box profile" evidence="4">
    <location>
        <begin position="356"/>
        <end position="376"/>
    </location>
</feature>
<dbReference type="SMART" id="SM01199">
    <property type="entry name" value="FDF"/>
    <property type="match status" value="1"/>
</dbReference>
<dbReference type="InterPro" id="IPR025762">
    <property type="entry name" value="DFDF"/>
</dbReference>
<feature type="region of interest" description="Disordered" evidence="2">
    <location>
        <begin position="303"/>
        <end position="322"/>
    </location>
</feature>
<dbReference type="Gene3D" id="2.30.30.100">
    <property type="match status" value="1"/>
</dbReference>
<feature type="compositionally biased region" description="Low complexity" evidence="2">
    <location>
        <begin position="167"/>
        <end position="177"/>
    </location>
</feature>
<dbReference type="InterPro" id="IPR019050">
    <property type="entry name" value="FDF_dom"/>
</dbReference>
<organism evidence="5 6">
    <name type="scientific">Coccomyxa viridis</name>
    <dbReference type="NCBI Taxonomy" id="1274662"/>
    <lineage>
        <taxon>Eukaryota</taxon>
        <taxon>Viridiplantae</taxon>
        <taxon>Chlorophyta</taxon>
        <taxon>core chlorophytes</taxon>
        <taxon>Trebouxiophyceae</taxon>
        <taxon>Trebouxiophyceae incertae sedis</taxon>
        <taxon>Coccomyxaceae</taxon>
        <taxon>Coccomyxa</taxon>
    </lineage>
</organism>